<organism evidence="1 2">
    <name type="scientific">Bacteroides acidifaciens</name>
    <dbReference type="NCBI Taxonomy" id="85831"/>
    <lineage>
        <taxon>Bacteria</taxon>
        <taxon>Pseudomonadati</taxon>
        <taxon>Bacteroidota</taxon>
        <taxon>Bacteroidia</taxon>
        <taxon>Bacteroidales</taxon>
        <taxon>Bacteroidaceae</taxon>
        <taxon>Bacteroides</taxon>
    </lineage>
</organism>
<proteinExistence type="predicted"/>
<gene>
    <name evidence="1" type="ORF">IMSAGC001_01382</name>
</gene>
<dbReference type="AlphaFoldDB" id="A0A7J0A0U0"/>
<protein>
    <submittedName>
        <fullName evidence="1">Uncharacterized protein</fullName>
    </submittedName>
</protein>
<dbReference type="Proteomes" id="UP000491181">
    <property type="component" value="Unassembled WGS sequence"/>
</dbReference>
<reference evidence="1 2" key="1">
    <citation type="journal article" date="2020" name="Microbiome">
        <title>Single-cell genomics of uncultured bacteria reveals dietary fiber responders in the mouse gut microbiota.</title>
        <authorList>
            <person name="Chijiiwa R."/>
            <person name="Hosokawa M."/>
            <person name="Kogawa M."/>
            <person name="Nishikawa Y."/>
            <person name="Ide K."/>
            <person name="Sakanashi C."/>
            <person name="Takahashi K."/>
            <person name="Takeyama H."/>
        </authorList>
    </citation>
    <scope>NUCLEOTIDE SEQUENCE [LARGE SCALE GENOMIC DNA]</scope>
    <source>
        <strain evidence="1">IMSAGC_001</strain>
    </source>
</reference>
<name>A0A7J0A0U0_9BACE</name>
<evidence type="ECO:0000313" key="2">
    <source>
        <dbReference type="Proteomes" id="UP000491181"/>
    </source>
</evidence>
<evidence type="ECO:0000313" key="1">
    <source>
        <dbReference type="EMBL" id="GFH85978.1"/>
    </source>
</evidence>
<sequence>MQIDPYPYIRQAPDYRKEISKNFKSLFKFSGDSDT</sequence>
<comment type="caution">
    <text evidence="1">The sequence shown here is derived from an EMBL/GenBank/DDBJ whole genome shotgun (WGS) entry which is preliminary data.</text>
</comment>
<accession>A0A7J0A0U0</accession>
<dbReference type="EMBL" id="BLLS01000026">
    <property type="protein sequence ID" value="GFH85978.1"/>
    <property type="molecule type" value="Genomic_DNA"/>
</dbReference>